<dbReference type="PANTHER" id="PTHR43757">
    <property type="entry name" value="AMINOMETHYLTRANSFERASE"/>
    <property type="match status" value="1"/>
</dbReference>
<comment type="function">
    <text evidence="7">The glycine cleavage system catalyzes the degradation of glycine.</text>
</comment>
<keyword evidence="3 7" id="KW-0032">Aminotransferase</keyword>
<accession>A0ABQ6N771</accession>
<dbReference type="Gene3D" id="3.30.1360.120">
    <property type="entry name" value="Probable tRNA modification gtpase trme, domain 1"/>
    <property type="match status" value="1"/>
</dbReference>
<dbReference type="Gene3D" id="2.40.30.110">
    <property type="entry name" value="Aminomethyltransferase beta-barrel domains"/>
    <property type="match status" value="1"/>
</dbReference>
<proteinExistence type="inferred from homology"/>
<dbReference type="SUPFAM" id="SSF101790">
    <property type="entry name" value="Aminomethyltransferase beta-barrel domain"/>
    <property type="match status" value="1"/>
</dbReference>
<evidence type="ECO:0000256" key="5">
    <source>
        <dbReference type="ARBA" id="ARBA00031395"/>
    </source>
</evidence>
<dbReference type="Proteomes" id="UP001165060">
    <property type="component" value="Unassembled WGS sequence"/>
</dbReference>
<comment type="subunit">
    <text evidence="7">The glycine cleavage system is composed of four proteins: P, T, L and H.</text>
</comment>
<keyword evidence="4 7" id="KW-0808">Transferase</keyword>
<dbReference type="NCBIfam" id="TIGR00528">
    <property type="entry name" value="gcvT"/>
    <property type="match status" value="1"/>
</dbReference>
<dbReference type="InterPro" id="IPR028896">
    <property type="entry name" value="GcvT/YgfZ/DmdA"/>
</dbReference>
<sequence>MSLLRPLSRSLPLPLLRSFGSSARSLSAALPTPLLSLHAERGGSMVDFAGYELPIFYKSESGGVLKEHFQTRERAGLFDVSHMGQIKWHGKDAKDFIETVVVGDIRGLEPGTGCLSLIMNEEGGIMDDTVISNAKEGYVYMVVNGACKHKDMAHFEEQLKAYMAKNPDADVCMDYMDDTHGLIAIQGPSAAAATAALLPALDLSKVDFMSGFDCELGGVPGCRLTRCGYTGEDGFELSVPAEQTEQVARMLLEHEDVDVAGLGARDSLRLEAGLCLYGNDLDESITPTQGALGWTMGGPKGRRRKEQGFLGAGKFLTEEGKFRKISKKRVGLMGHKAPARGQTEIYDEAGEALIGVVTSGTMSPCLKRPVAMGYVESAHAKAGTKVTVDIRGKKVPTEITAMPFVETHYYRAP</sequence>
<dbReference type="Gene3D" id="4.10.1250.10">
    <property type="entry name" value="Aminomethyltransferase fragment"/>
    <property type="match status" value="1"/>
</dbReference>
<keyword evidence="7" id="KW-0496">Mitochondrion</keyword>
<evidence type="ECO:0000256" key="6">
    <source>
        <dbReference type="ARBA" id="ARBA00047665"/>
    </source>
</evidence>
<comment type="similarity">
    <text evidence="1 7">Belongs to the GcvT family.</text>
</comment>
<comment type="subcellular location">
    <subcellularLocation>
        <location evidence="7">Mitochondrion</location>
    </subcellularLocation>
</comment>
<evidence type="ECO:0000313" key="10">
    <source>
        <dbReference type="EMBL" id="GMI41562.1"/>
    </source>
</evidence>
<comment type="caution">
    <text evidence="10">The sequence shown here is derived from an EMBL/GenBank/DDBJ whole genome shotgun (WGS) entry which is preliminary data.</text>
</comment>
<feature type="domain" description="GCVT N-terminal" evidence="8">
    <location>
        <begin position="36"/>
        <end position="296"/>
    </location>
</feature>
<evidence type="ECO:0000313" key="11">
    <source>
        <dbReference type="Proteomes" id="UP001165060"/>
    </source>
</evidence>
<evidence type="ECO:0000256" key="4">
    <source>
        <dbReference type="ARBA" id="ARBA00022679"/>
    </source>
</evidence>
<dbReference type="InterPro" id="IPR029043">
    <property type="entry name" value="GcvT/YgfZ_C"/>
</dbReference>
<dbReference type="InterPro" id="IPR013977">
    <property type="entry name" value="GcvT_C"/>
</dbReference>
<dbReference type="EC" id="2.1.2.10" evidence="2 7"/>
<evidence type="ECO:0000259" key="9">
    <source>
        <dbReference type="Pfam" id="PF08669"/>
    </source>
</evidence>
<dbReference type="PANTHER" id="PTHR43757:SF2">
    <property type="entry name" value="AMINOMETHYLTRANSFERASE, MITOCHONDRIAL"/>
    <property type="match status" value="1"/>
</dbReference>
<evidence type="ECO:0000256" key="7">
    <source>
        <dbReference type="RuleBase" id="RU003981"/>
    </source>
</evidence>
<feature type="domain" description="Aminomethyltransferase C-terminal" evidence="9">
    <location>
        <begin position="327"/>
        <end position="405"/>
    </location>
</feature>
<name>A0ABQ6N771_9STRA</name>
<dbReference type="InterPro" id="IPR006223">
    <property type="entry name" value="GcvT"/>
</dbReference>
<comment type="catalytic activity">
    <reaction evidence="6 7">
        <text>N(6)-[(R)-S(8)-aminomethyldihydrolipoyl]-L-lysyl-[protein] + (6S)-5,6,7,8-tetrahydrofolate = N(6)-[(R)-dihydrolipoyl]-L-lysyl-[protein] + (6R)-5,10-methylene-5,6,7,8-tetrahydrofolate + NH4(+)</text>
        <dbReference type="Rhea" id="RHEA:16945"/>
        <dbReference type="Rhea" id="RHEA-COMP:10475"/>
        <dbReference type="Rhea" id="RHEA-COMP:10492"/>
        <dbReference type="ChEBI" id="CHEBI:15636"/>
        <dbReference type="ChEBI" id="CHEBI:28938"/>
        <dbReference type="ChEBI" id="CHEBI:57453"/>
        <dbReference type="ChEBI" id="CHEBI:83100"/>
        <dbReference type="ChEBI" id="CHEBI:83143"/>
        <dbReference type="EC" id="2.1.2.10"/>
    </reaction>
</comment>
<protein>
    <recommendedName>
        <fullName evidence="2 7">Aminomethyltransferase</fullName>
        <ecNumber evidence="2 7">2.1.2.10</ecNumber>
    </recommendedName>
    <alternativeName>
        <fullName evidence="5 7">Glycine cleavage system T protein</fullName>
    </alternativeName>
</protein>
<evidence type="ECO:0000259" key="8">
    <source>
        <dbReference type="Pfam" id="PF01571"/>
    </source>
</evidence>
<dbReference type="PIRSF" id="PIRSF006487">
    <property type="entry name" value="GcvT"/>
    <property type="match status" value="1"/>
</dbReference>
<evidence type="ECO:0000256" key="1">
    <source>
        <dbReference type="ARBA" id="ARBA00008609"/>
    </source>
</evidence>
<keyword evidence="7" id="KW-0809">Transit peptide</keyword>
<dbReference type="Gene3D" id="3.30.70.1400">
    <property type="entry name" value="Aminomethyltransferase beta-barrel domains"/>
    <property type="match status" value="1"/>
</dbReference>
<dbReference type="NCBIfam" id="NF001567">
    <property type="entry name" value="PRK00389.1"/>
    <property type="match status" value="1"/>
</dbReference>
<dbReference type="Pfam" id="PF08669">
    <property type="entry name" value="GCV_T_C"/>
    <property type="match status" value="1"/>
</dbReference>
<evidence type="ECO:0000256" key="3">
    <source>
        <dbReference type="ARBA" id="ARBA00022576"/>
    </source>
</evidence>
<gene>
    <name evidence="10" type="ORF">TeGR_g14320</name>
</gene>
<organism evidence="10 11">
    <name type="scientific">Tetraparma gracilis</name>
    <dbReference type="NCBI Taxonomy" id="2962635"/>
    <lineage>
        <taxon>Eukaryota</taxon>
        <taxon>Sar</taxon>
        <taxon>Stramenopiles</taxon>
        <taxon>Ochrophyta</taxon>
        <taxon>Bolidophyceae</taxon>
        <taxon>Parmales</taxon>
        <taxon>Triparmaceae</taxon>
        <taxon>Tetraparma</taxon>
    </lineage>
</organism>
<keyword evidence="11" id="KW-1185">Reference proteome</keyword>
<dbReference type="Pfam" id="PF01571">
    <property type="entry name" value="GCV_T"/>
    <property type="match status" value="1"/>
</dbReference>
<dbReference type="SUPFAM" id="SSF103025">
    <property type="entry name" value="Folate-binding domain"/>
    <property type="match status" value="1"/>
</dbReference>
<dbReference type="InterPro" id="IPR006222">
    <property type="entry name" value="GCVT_N"/>
</dbReference>
<evidence type="ECO:0000256" key="2">
    <source>
        <dbReference type="ARBA" id="ARBA00012616"/>
    </source>
</evidence>
<reference evidence="10 11" key="1">
    <citation type="journal article" date="2023" name="Commun. Biol.">
        <title>Genome analysis of Parmales, the sister group of diatoms, reveals the evolutionary specialization of diatoms from phago-mixotrophs to photoautotrophs.</title>
        <authorList>
            <person name="Ban H."/>
            <person name="Sato S."/>
            <person name="Yoshikawa S."/>
            <person name="Yamada K."/>
            <person name="Nakamura Y."/>
            <person name="Ichinomiya M."/>
            <person name="Sato N."/>
            <person name="Blanc-Mathieu R."/>
            <person name="Endo H."/>
            <person name="Kuwata A."/>
            <person name="Ogata H."/>
        </authorList>
    </citation>
    <scope>NUCLEOTIDE SEQUENCE [LARGE SCALE GENOMIC DNA]</scope>
</reference>
<dbReference type="InterPro" id="IPR027266">
    <property type="entry name" value="TrmE/GcvT-like"/>
</dbReference>
<dbReference type="EMBL" id="BRYB01002226">
    <property type="protein sequence ID" value="GMI41562.1"/>
    <property type="molecule type" value="Genomic_DNA"/>
</dbReference>